<feature type="transmembrane region" description="Helical" evidence="6">
    <location>
        <begin position="52"/>
        <end position="73"/>
    </location>
</feature>
<dbReference type="EMBL" id="UOFF01000091">
    <property type="protein sequence ID" value="VAW55409.1"/>
    <property type="molecule type" value="Genomic_DNA"/>
</dbReference>
<gene>
    <name evidence="7" type="ORF">MNBD_GAMMA07-653</name>
</gene>
<protein>
    <recommendedName>
        <fullName evidence="8">ATP synthase protein I</fullName>
    </recommendedName>
</protein>
<keyword evidence="3 6" id="KW-0812">Transmembrane</keyword>
<sequence>MTGGFSWLLFPSWAISVLTGAIIASLCNVYFAWKVFSKQKETKSAEILTTYYGAEVGKIILTLMLFVAAFNTIKPLNVAALMSAYLFITLIPVLASFFFNDDDTNWRKKNVE</sequence>
<dbReference type="AlphaFoldDB" id="A0A3B0X1N1"/>
<evidence type="ECO:0008006" key="8">
    <source>
        <dbReference type="Google" id="ProtNLM"/>
    </source>
</evidence>
<dbReference type="GO" id="GO:0005886">
    <property type="term" value="C:plasma membrane"/>
    <property type="evidence" value="ECO:0007669"/>
    <property type="project" value="UniProtKB-SubCell"/>
</dbReference>
<accession>A0A3B0X1N1</accession>
<proteinExistence type="predicted"/>
<dbReference type="Pfam" id="PF03899">
    <property type="entry name" value="ATP-synt_I"/>
    <property type="match status" value="1"/>
</dbReference>
<comment type="subcellular location">
    <subcellularLocation>
        <location evidence="1">Cell membrane</location>
        <topology evidence="1">Multi-pass membrane protein</topology>
    </subcellularLocation>
</comment>
<evidence type="ECO:0000256" key="2">
    <source>
        <dbReference type="ARBA" id="ARBA00022475"/>
    </source>
</evidence>
<dbReference type="InterPro" id="IPR005598">
    <property type="entry name" value="ATP_synth_I"/>
</dbReference>
<keyword evidence="4 6" id="KW-1133">Transmembrane helix</keyword>
<evidence type="ECO:0000256" key="5">
    <source>
        <dbReference type="ARBA" id="ARBA00023136"/>
    </source>
</evidence>
<evidence type="ECO:0000256" key="4">
    <source>
        <dbReference type="ARBA" id="ARBA00022989"/>
    </source>
</evidence>
<feature type="transmembrane region" description="Helical" evidence="6">
    <location>
        <begin position="12"/>
        <end position="31"/>
    </location>
</feature>
<name>A0A3B0X1N1_9ZZZZ</name>
<evidence type="ECO:0000313" key="7">
    <source>
        <dbReference type="EMBL" id="VAW55409.1"/>
    </source>
</evidence>
<keyword evidence="2" id="KW-1003">Cell membrane</keyword>
<reference evidence="7" key="1">
    <citation type="submission" date="2018-06" db="EMBL/GenBank/DDBJ databases">
        <authorList>
            <person name="Zhirakovskaya E."/>
        </authorList>
    </citation>
    <scope>NUCLEOTIDE SEQUENCE</scope>
</reference>
<feature type="transmembrane region" description="Helical" evidence="6">
    <location>
        <begin position="79"/>
        <end position="99"/>
    </location>
</feature>
<evidence type="ECO:0000256" key="3">
    <source>
        <dbReference type="ARBA" id="ARBA00022692"/>
    </source>
</evidence>
<evidence type="ECO:0000256" key="1">
    <source>
        <dbReference type="ARBA" id="ARBA00004651"/>
    </source>
</evidence>
<keyword evidence="5 6" id="KW-0472">Membrane</keyword>
<evidence type="ECO:0000256" key="6">
    <source>
        <dbReference type="SAM" id="Phobius"/>
    </source>
</evidence>
<organism evidence="7">
    <name type="scientific">hydrothermal vent metagenome</name>
    <dbReference type="NCBI Taxonomy" id="652676"/>
    <lineage>
        <taxon>unclassified sequences</taxon>
        <taxon>metagenomes</taxon>
        <taxon>ecological metagenomes</taxon>
    </lineage>
</organism>